<proteinExistence type="predicted"/>
<evidence type="ECO:0000313" key="2">
    <source>
        <dbReference type="Proteomes" id="UP001610335"/>
    </source>
</evidence>
<dbReference type="Proteomes" id="UP001610335">
    <property type="component" value="Unassembled WGS sequence"/>
</dbReference>
<sequence length="122" mass="14413">MDVIPIALGDQQNPVRNIRSLNFFIIDGRHNEPTLKDALDSLIRDHWRKLGARLVSRPIDGLLEYHLPQTFAEDYLLFNWSYKEFDHTIDRRPELSLFHHPRRLRTVLSSFIQWLTPSCSTC</sequence>
<comment type="caution">
    <text evidence="1">The sequence shown here is derived from an EMBL/GenBank/DDBJ whole genome shotgun (WGS) entry which is preliminary data.</text>
</comment>
<dbReference type="EMBL" id="JBFXLS010000005">
    <property type="protein sequence ID" value="KAL2832935.1"/>
    <property type="molecule type" value="Genomic_DNA"/>
</dbReference>
<reference evidence="1 2" key="1">
    <citation type="submission" date="2024-07" db="EMBL/GenBank/DDBJ databases">
        <title>Section-level genome sequencing and comparative genomics of Aspergillus sections Usti and Cavernicolus.</title>
        <authorList>
            <consortium name="Lawrence Berkeley National Laboratory"/>
            <person name="Nybo J.L."/>
            <person name="Vesth T.C."/>
            <person name="Theobald S."/>
            <person name="Frisvad J.C."/>
            <person name="Larsen T.O."/>
            <person name="Kjaerboelling I."/>
            <person name="Rothschild-Mancinelli K."/>
            <person name="Lyhne E.K."/>
            <person name="Kogle M.E."/>
            <person name="Barry K."/>
            <person name="Clum A."/>
            <person name="Na H."/>
            <person name="Ledsgaard L."/>
            <person name="Lin J."/>
            <person name="Lipzen A."/>
            <person name="Kuo A."/>
            <person name="Riley R."/>
            <person name="Mondo S."/>
            <person name="LaButti K."/>
            <person name="Haridas S."/>
            <person name="Pangalinan J."/>
            <person name="Salamov A.A."/>
            <person name="Simmons B.A."/>
            <person name="Magnuson J.K."/>
            <person name="Chen J."/>
            <person name="Drula E."/>
            <person name="Henrissat B."/>
            <person name="Wiebenga A."/>
            <person name="Lubbers R.J."/>
            <person name="Gomes A.C."/>
            <person name="Makela M.R."/>
            <person name="Stajich J."/>
            <person name="Grigoriev I.V."/>
            <person name="Mortensen U.H."/>
            <person name="De vries R.P."/>
            <person name="Baker S.E."/>
            <person name="Andersen M.R."/>
        </authorList>
    </citation>
    <scope>NUCLEOTIDE SEQUENCE [LARGE SCALE GENOMIC DNA]</scope>
    <source>
        <strain evidence="1 2">CBS 600.67</strain>
    </source>
</reference>
<accession>A0ABR4IYX9</accession>
<gene>
    <name evidence="1" type="ORF">BDW59DRAFT_157083</name>
</gene>
<protein>
    <submittedName>
        <fullName evidence="1">Uncharacterized protein</fullName>
    </submittedName>
</protein>
<organism evidence="1 2">
    <name type="scientific">Aspergillus cavernicola</name>
    <dbReference type="NCBI Taxonomy" id="176166"/>
    <lineage>
        <taxon>Eukaryota</taxon>
        <taxon>Fungi</taxon>
        <taxon>Dikarya</taxon>
        <taxon>Ascomycota</taxon>
        <taxon>Pezizomycotina</taxon>
        <taxon>Eurotiomycetes</taxon>
        <taxon>Eurotiomycetidae</taxon>
        <taxon>Eurotiales</taxon>
        <taxon>Aspergillaceae</taxon>
        <taxon>Aspergillus</taxon>
        <taxon>Aspergillus subgen. Nidulantes</taxon>
    </lineage>
</organism>
<name>A0ABR4IYX9_9EURO</name>
<evidence type="ECO:0000313" key="1">
    <source>
        <dbReference type="EMBL" id="KAL2832935.1"/>
    </source>
</evidence>
<keyword evidence="2" id="KW-1185">Reference proteome</keyword>